<protein>
    <recommendedName>
        <fullName evidence="8">Endolytic transglycosylase MltG</fullName>
    </recommendedName>
</protein>
<proteinExistence type="inferred from homology"/>
<evidence type="ECO:0000313" key="7">
    <source>
        <dbReference type="EMBL" id="KKK60724.1"/>
    </source>
</evidence>
<evidence type="ECO:0000256" key="5">
    <source>
        <dbReference type="ARBA" id="ARBA00023239"/>
    </source>
</evidence>
<keyword evidence="1" id="KW-1003">Cell membrane</keyword>
<sequence>ARLSQAKLIKSITVFKLYALLSGRAQRFQPGVYELSAAMSVPAVINSLTTAGANEVMITLPEGVTLKDIETLLVDMSILKEGALERFSFISLVQDYPFLDGALSLEGFLFPDTYRFERDSSPEQVVRVLLNTFSEKAWPLLRDAEEWYGVLILASLLEREVPEFEDRRTVAGILWKRLGASVLLQVDATLSYIKCDGRLLTCEDVRVLRADLQLISPYNMYRHPGLTPTPIANPGEEAIRAALNPAPSPYWYYLSSVKTKETIFSRTLEEHNQNRVLHL</sequence>
<evidence type="ECO:0000256" key="1">
    <source>
        <dbReference type="ARBA" id="ARBA00022475"/>
    </source>
</evidence>
<organism evidence="7">
    <name type="scientific">marine sediment metagenome</name>
    <dbReference type="NCBI Taxonomy" id="412755"/>
    <lineage>
        <taxon>unclassified sequences</taxon>
        <taxon>metagenomes</taxon>
        <taxon>ecological metagenomes</taxon>
    </lineage>
</organism>
<evidence type="ECO:0000256" key="4">
    <source>
        <dbReference type="ARBA" id="ARBA00023136"/>
    </source>
</evidence>
<keyword evidence="3" id="KW-1133">Transmembrane helix</keyword>
<keyword evidence="6" id="KW-0961">Cell wall biogenesis/degradation</keyword>
<dbReference type="HAMAP" id="MF_02065">
    <property type="entry name" value="MltG"/>
    <property type="match status" value="1"/>
</dbReference>
<dbReference type="GO" id="GO:0016829">
    <property type="term" value="F:lyase activity"/>
    <property type="evidence" value="ECO:0007669"/>
    <property type="project" value="UniProtKB-KW"/>
</dbReference>
<evidence type="ECO:0000256" key="6">
    <source>
        <dbReference type="ARBA" id="ARBA00023316"/>
    </source>
</evidence>
<keyword evidence="4" id="KW-0472">Membrane</keyword>
<dbReference type="PANTHER" id="PTHR30518">
    <property type="entry name" value="ENDOLYTIC MUREIN TRANSGLYCOSYLASE"/>
    <property type="match status" value="1"/>
</dbReference>
<dbReference type="AlphaFoldDB" id="A0A0F8Z2P2"/>
<dbReference type="GO" id="GO:0071555">
    <property type="term" value="P:cell wall organization"/>
    <property type="evidence" value="ECO:0007669"/>
    <property type="project" value="UniProtKB-KW"/>
</dbReference>
<gene>
    <name evidence="7" type="ORF">LCGC14_3021490</name>
</gene>
<dbReference type="PANTHER" id="PTHR30518:SF2">
    <property type="entry name" value="ENDOLYTIC MUREIN TRANSGLYCOSYLASE"/>
    <property type="match status" value="1"/>
</dbReference>
<evidence type="ECO:0000256" key="3">
    <source>
        <dbReference type="ARBA" id="ARBA00022989"/>
    </source>
</evidence>
<accession>A0A0F8Z2P2</accession>
<dbReference type="Gene3D" id="3.30.1490.480">
    <property type="entry name" value="Endolytic murein transglycosylase"/>
    <property type="match status" value="1"/>
</dbReference>
<dbReference type="Pfam" id="PF02618">
    <property type="entry name" value="YceG"/>
    <property type="match status" value="1"/>
</dbReference>
<comment type="caution">
    <text evidence="7">The sequence shown here is derived from an EMBL/GenBank/DDBJ whole genome shotgun (WGS) entry which is preliminary data.</text>
</comment>
<dbReference type="EMBL" id="LAZR01062827">
    <property type="protein sequence ID" value="KKK60724.1"/>
    <property type="molecule type" value="Genomic_DNA"/>
</dbReference>
<keyword evidence="2" id="KW-0812">Transmembrane</keyword>
<dbReference type="NCBIfam" id="TIGR00247">
    <property type="entry name" value="endolytic transglycosylase MltG"/>
    <property type="match status" value="1"/>
</dbReference>
<evidence type="ECO:0000256" key="2">
    <source>
        <dbReference type="ARBA" id="ARBA00022692"/>
    </source>
</evidence>
<reference evidence="7" key="1">
    <citation type="journal article" date="2015" name="Nature">
        <title>Complex archaea that bridge the gap between prokaryotes and eukaryotes.</title>
        <authorList>
            <person name="Spang A."/>
            <person name="Saw J.H."/>
            <person name="Jorgensen S.L."/>
            <person name="Zaremba-Niedzwiedzka K."/>
            <person name="Martijn J."/>
            <person name="Lind A.E."/>
            <person name="van Eijk R."/>
            <person name="Schleper C."/>
            <person name="Guy L."/>
            <person name="Ettema T.J."/>
        </authorList>
    </citation>
    <scope>NUCLEOTIDE SEQUENCE</scope>
</reference>
<dbReference type="InterPro" id="IPR003770">
    <property type="entry name" value="MLTG-like"/>
</dbReference>
<name>A0A0F8Z2P2_9ZZZZ</name>
<feature type="non-terminal residue" evidence="7">
    <location>
        <position position="1"/>
    </location>
</feature>
<keyword evidence="5" id="KW-0456">Lyase</keyword>
<evidence type="ECO:0008006" key="8">
    <source>
        <dbReference type="Google" id="ProtNLM"/>
    </source>
</evidence>